<keyword evidence="1" id="KW-0472">Membrane</keyword>
<dbReference type="EMBL" id="AP021888">
    <property type="protein sequence ID" value="BBP44072.1"/>
    <property type="molecule type" value="Genomic_DNA"/>
</dbReference>
<protein>
    <submittedName>
        <fullName evidence="2">Uncharacterized protein</fullName>
    </submittedName>
</protein>
<keyword evidence="1" id="KW-1133">Transmembrane helix</keyword>
<feature type="transmembrane region" description="Helical" evidence="1">
    <location>
        <begin position="12"/>
        <end position="34"/>
    </location>
</feature>
<evidence type="ECO:0000313" key="2">
    <source>
        <dbReference type="EMBL" id="BBP44072.1"/>
    </source>
</evidence>
<dbReference type="KEGG" id="tzo:THMIRHAT_18180"/>
<accession>A0A6F8PPM2</accession>
<keyword evidence="1" id="KW-0812">Transmembrane</keyword>
<sequence length="213" mass="24230">MLIALNDPLVKRFIFLPGLVLLIGATLLSSSIMLQSEWLGQQEATYQSTTQEATRLLQKVRFLRNQEALYLQYGDQYAAVMQKGLVKDFDRVAWVDGLLRVTEALQISGLKILIEPEQLIKKTDLKSQLIKKDIFYYTRINLAFGLQTDVDLLKMMDLISQEISPHFFVEKCKLEMPYKAGEHLDFNPLNGNILGECSLIVFQAKPSELKTGS</sequence>
<dbReference type="Proteomes" id="UP000501466">
    <property type="component" value="Chromosome"/>
</dbReference>
<proteinExistence type="predicted"/>
<organism evidence="2 3">
    <name type="scientific">Thiosulfativibrio zosterae</name>
    <dbReference type="NCBI Taxonomy" id="2675053"/>
    <lineage>
        <taxon>Bacteria</taxon>
        <taxon>Pseudomonadati</taxon>
        <taxon>Pseudomonadota</taxon>
        <taxon>Gammaproteobacteria</taxon>
        <taxon>Thiotrichales</taxon>
        <taxon>Piscirickettsiaceae</taxon>
        <taxon>Thiosulfativibrio</taxon>
    </lineage>
</organism>
<name>A0A6F8PPM2_9GAMM</name>
<evidence type="ECO:0000256" key="1">
    <source>
        <dbReference type="SAM" id="Phobius"/>
    </source>
</evidence>
<keyword evidence="3" id="KW-1185">Reference proteome</keyword>
<reference evidence="3" key="1">
    <citation type="submission" date="2019-11" db="EMBL/GenBank/DDBJ databases">
        <title>Isolation and characterization of two novel species in the genus Thiomicrorhabdus.</title>
        <authorList>
            <person name="Mochizuki J."/>
            <person name="Kojima H."/>
            <person name="Fukui M."/>
        </authorList>
    </citation>
    <scope>NUCLEOTIDE SEQUENCE [LARGE SCALE GENOMIC DNA]</scope>
    <source>
        <strain evidence="3">AkT22</strain>
    </source>
</reference>
<dbReference type="AlphaFoldDB" id="A0A6F8PPM2"/>
<dbReference type="RefSeq" id="WP_173291825.1">
    <property type="nucleotide sequence ID" value="NZ_AP021888.1"/>
</dbReference>
<gene>
    <name evidence="2" type="ORF">THMIRHAT_18180</name>
</gene>
<evidence type="ECO:0000313" key="3">
    <source>
        <dbReference type="Proteomes" id="UP000501466"/>
    </source>
</evidence>